<sequence length="326" mass="36718">MNLSLNGIVFQKKFGNPIMDKNNGRILVTGSDGLVGSRFLELSENRDYLHTPAQVDLDLTNTGDIYNLFQSYEFRAVVNFAAFTDVGEAEKQRNKKEGLAYQVNVVGVKNLLNAVKPLAGKIQFIQISTDMVFPGSMEMKGPYEETLTPRIPTDKLTWYGFTKAEAERQVMEEMQDSATIVRMIYPVRAKFSIKTDYLRKPLKLFDEGKLYPIFSDQTISISFIDEVAKALDKIINLKLFGIYHVSSSDTGTPFEIVNYLLEKTRGVKNAVKPILLDEFIKNTGSSPLRYPKFGGLTVRKTQAKLGINFSPWRKIIDTLIAQGITS</sequence>
<comment type="pathway">
    <text evidence="2">Carbohydrate biosynthesis; dTDP-L-rhamnose biosynthesis.</text>
</comment>
<dbReference type="PANTHER" id="PTHR10491:SF4">
    <property type="entry name" value="METHIONINE ADENOSYLTRANSFERASE 2 SUBUNIT BETA"/>
    <property type="match status" value="1"/>
</dbReference>
<dbReference type="GO" id="GO:0008831">
    <property type="term" value="F:dTDP-4-dehydrorhamnose reductase activity"/>
    <property type="evidence" value="ECO:0007669"/>
    <property type="project" value="UniProtKB-EC"/>
</dbReference>
<dbReference type="EC" id="1.1.1.133" evidence="2"/>
<dbReference type="AlphaFoldDB" id="A0A0G0L6U7"/>
<name>A0A0G0L6U7_9BACT</name>
<dbReference type="SUPFAM" id="SSF51735">
    <property type="entry name" value="NAD(P)-binding Rossmann-fold domains"/>
    <property type="match status" value="1"/>
</dbReference>
<dbReference type="GO" id="GO:0019305">
    <property type="term" value="P:dTDP-rhamnose biosynthetic process"/>
    <property type="evidence" value="ECO:0007669"/>
    <property type="project" value="UniProtKB-UniPathway"/>
</dbReference>
<dbReference type="Proteomes" id="UP000033944">
    <property type="component" value="Unassembled WGS sequence"/>
</dbReference>
<accession>A0A0G0L6U7</accession>
<dbReference type="EMBL" id="LBVN01000018">
    <property type="protein sequence ID" value="KKQ86732.1"/>
    <property type="molecule type" value="Genomic_DNA"/>
</dbReference>
<keyword evidence="2" id="KW-0560">Oxidoreductase</keyword>
<dbReference type="InterPro" id="IPR029903">
    <property type="entry name" value="RmlD-like-bd"/>
</dbReference>
<evidence type="ECO:0000313" key="4">
    <source>
        <dbReference type="EMBL" id="KKQ86732.1"/>
    </source>
</evidence>
<evidence type="ECO:0000259" key="3">
    <source>
        <dbReference type="Pfam" id="PF04321"/>
    </source>
</evidence>
<evidence type="ECO:0000256" key="1">
    <source>
        <dbReference type="ARBA" id="ARBA00010944"/>
    </source>
</evidence>
<feature type="domain" description="RmlD-like substrate binding" evidence="3">
    <location>
        <begin position="25"/>
        <end position="322"/>
    </location>
</feature>
<dbReference type="Gene3D" id="3.40.50.720">
    <property type="entry name" value="NAD(P)-binding Rossmann-like Domain"/>
    <property type="match status" value="1"/>
</dbReference>
<dbReference type="UniPathway" id="UPA00124"/>
<proteinExistence type="inferred from homology"/>
<reference evidence="4 5" key="1">
    <citation type="journal article" date="2015" name="Nature">
        <title>rRNA introns, odd ribosomes, and small enigmatic genomes across a large radiation of phyla.</title>
        <authorList>
            <person name="Brown C.T."/>
            <person name="Hug L.A."/>
            <person name="Thomas B.C."/>
            <person name="Sharon I."/>
            <person name="Castelle C.J."/>
            <person name="Singh A."/>
            <person name="Wilkins M.J."/>
            <person name="Williams K.H."/>
            <person name="Banfield J.F."/>
        </authorList>
    </citation>
    <scope>NUCLEOTIDE SEQUENCE [LARGE SCALE GENOMIC DNA]</scope>
</reference>
<dbReference type="InterPro" id="IPR036291">
    <property type="entry name" value="NAD(P)-bd_dom_sf"/>
</dbReference>
<protein>
    <recommendedName>
        <fullName evidence="2">dTDP-4-dehydrorhamnose reductase</fullName>
        <ecNumber evidence="2">1.1.1.133</ecNumber>
    </recommendedName>
</protein>
<comment type="caution">
    <text evidence="4">The sequence shown here is derived from an EMBL/GenBank/DDBJ whole genome shotgun (WGS) entry which is preliminary data.</text>
</comment>
<organism evidence="4 5">
    <name type="scientific">Candidatus Woesebacteria bacterium GW2011_GWB1_38_8b</name>
    <dbReference type="NCBI Taxonomy" id="1618571"/>
    <lineage>
        <taxon>Bacteria</taxon>
        <taxon>Candidatus Woeseibacteriota</taxon>
    </lineage>
</organism>
<dbReference type="PANTHER" id="PTHR10491">
    <property type="entry name" value="DTDP-4-DEHYDRORHAMNOSE REDUCTASE"/>
    <property type="match status" value="1"/>
</dbReference>
<dbReference type="Gene3D" id="3.90.25.10">
    <property type="entry name" value="UDP-galactose 4-epimerase, domain 1"/>
    <property type="match status" value="1"/>
</dbReference>
<evidence type="ECO:0000256" key="2">
    <source>
        <dbReference type="RuleBase" id="RU364082"/>
    </source>
</evidence>
<evidence type="ECO:0000313" key="5">
    <source>
        <dbReference type="Proteomes" id="UP000033944"/>
    </source>
</evidence>
<comment type="similarity">
    <text evidence="1 2">Belongs to the dTDP-4-dehydrorhamnose reductase family.</text>
</comment>
<comment type="function">
    <text evidence="2">Catalyzes the reduction of dTDP-6-deoxy-L-lyxo-4-hexulose to yield dTDP-L-rhamnose.</text>
</comment>
<dbReference type="Pfam" id="PF04321">
    <property type="entry name" value="RmlD_sub_bind"/>
    <property type="match status" value="1"/>
</dbReference>
<dbReference type="InterPro" id="IPR005913">
    <property type="entry name" value="dTDP_dehydrorham_reduct"/>
</dbReference>
<gene>
    <name evidence="4" type="ORF">UT10_C0018G0044</name>
</gene>
<keyword evidence="2" id="KW-0521">NADP</keyword>